<evidence type="ECO:0000313" key="2">
    <source>
        <dbReference type="Proteomes" id="UP000178935"/>
    </source>
</evidence>
<dbReference type="AlphaFoldDB" id="A0A1G2JPS1"/>
<comment type="caution">
    <text evidence="1">The sequence shown here is derived from an EMBL/GenBank/DDBJ whole genome shotgun (WGS) entry which is preliminary data.</text>
</comment>
<dbReference type="Gene3D" id="3.90.1640.10">
    <property type="entry name" value="inorganic pyrophosphatase (n-terminal core)"/>
    <property type="match status" value="1"/>
</dbReference>
<dbReference type="Proteomes" id="UP000178935">
    <property type="component" value="Unassembled WGS sequence"/>
</dbReference>
<dbReference type="EMBL" id="MHPU01000027">
    <property type="protein sequence ID" value="OGZ88258.1"/>
    <property type="molecule type" value="Genomic_DNA"/>
</dbReference>
<dbReference type="InterPro" id="IPR051319">
    <property type="entry name" value="Oligoribo/pAp-PDE_c-di-AMP_PDE"/>
</dbReference>
<protein>
    <recommendedName>
        <fullName evidence="3">DDH domain-containing protein</fullName>
    </recommendedName>
</protein>
<evidence type="ECO:0008006" key="3">
    <source>
        <dbReference type="Google" id="ProtNLM"/>
    </source>
</evidence>
<name>A0A1G2JPS1_9BACT</name>
<evidence type="ECO:0000313" key="1">
    <source>
        <dbReference type="EMBL" id="OGZ88258.1"/>
    </source>
</evidence>
<accession>A0A1G2JPS1</accession>
<dbReference type="PANTHER" id="PTHR47618:SF1">
    <property type="entry name" value="BIFUNCTIONAL OLIGORIBONUCLEASE AND PAP PHOSPHATASE NRNA"/>
    <property type="match status" value="1"/>
</dbReference>
<gene>
    <name evidence="1" type="ORF">A2561_04865</name>
</gene>
<dbReference type="InterPro" id="IPR038763">
    <property type="entry name" value="DHH_sf"/>
</dbReference>
<organism evidence="1 2">
    <name type="scientific">Candidatus Staskawiczbacteria bacterium RIFOXYD1_FULL_32_13</name>
    <dbReference type="NCBI Taxonomy" id="1802234"/>
    <lineage>
        <taxon>Bacteria</taxon>
        <taxon>Candidatus Staskawicziibacteriota</taxon>
    </lineage>
</organism>
<proteinExistence type="predicted"/>
<dbReference type="PANTHER" id="PTHR47618">
    <property type="entry name" value="BIFUNCTIONAL OLIGORIBONUCLEASE AND PAP PHOSPHATASE NRNA"/>
    <property type="match status" value="1"/>
</dbReference>
<reference evidence="1 2" key="1">
    <citation type="journal article" date="2016" name="Nat. Commun.">
        <title>Thousands of microbial genomes shed light on interconnected biogeochemical processes in an aquifer system.</title>
        <authorList>
            <person name="Anantharaman K."/>
            <person name="Brown C.T."/>
            <person name="Hug L.A."/>
            <person name="Sharon I."/>
            <person name="Castelle C.J."/>
            <person name="Probst A.J."/>
            <person name="Thomas B.C."/>
            <person name="Singh A."/>
            <person name="Wilkins M.J."/>
            <person name="Karaoz U."/>
            <person name="Brodie E.L."/>
            <person name="Williams K.H."/>
            <person name="Hubbard S.S."/>
            <person name="Banfield J.F."/>
        </authorList>
    </citation>
    <scope>NUCLEOTIDE SEQUENCE [LARGE SCALE GENOMIC DNA]</scope>
</reference>
<sequence>MQDLSEVKKLIEEAKNIYLIPAQNHKEAIPTALALFYTLKQLDKNVNIIIENFPEKFKFLIPSSDFISYPRNFVISVPSSVAEVSQIYYEKSEENLKIHLTIDKGNIKKDNISFYYTDARPDLIISLGIKDFKQELEGKLNQFAFLMQSDILNIDSDVQLNKNFGKINLVEDNSLSKMILDLTESMTGDLPRPKKEISTCLLAGLINYSDNLSNSKTDSKILETAGYLMKQGADREKIINELYPTKSEGKHKEIVNAVLAELAKQNLEINKENILKYLES</sequence>
<dbReference type="SUPFAM" id="SSF64182">
    <property type="entry name" value="DHH phosphoesterases"/>
    <property type="match status" value="1"/>
</dbReference>